<feature type="binding site" evidence="8">
    <location>
        <position position="87"/>
    </location>
    <ligand>
        <name>GTP</name>
        <dbReference type="ChEBI" id="CHEBI:37565"/>
    </ligand>
</feature>
<dbReference type="SUPFAM" id="SSF53448">
    <property type="entry name" value="Nucleotide-diphospho-sugar transferases"/>
    <property type="match status" value="1"/>
</dbReference>
<feature type="domain" description="MobA-like NTP transferase" evidence="9">
    <location>
        <begin position="27"/>
        <end position="169"/>
    </location>
</feature>
<keyword evidence="11" id="KW-1185">Reference proteome</keyword>
<dbReference type="AlphaFoldDB" id="W4LBZ6"/>
<accession>W4LBZ6</accession>
<dbReference type="GO" id="GO:0005737">
    <property type="term" value="C:cytoplasm"/>
    <property type="evidence" value="ECO:0007669"/>
    <property type="project" value="UniProtKB-SubCell"/>
</dbReference>
<evidence type="ECO:0000256" key="7">
    <source>
        <dbReference type="ARBA" id="ARBA00023150"/>
    </source>
</evidence>
<evidence type="ECO:0000256" key="3">
    <source>
        <dbReference type="ARBA" id="ARBA00022723"/>
    </source>
</evidence>
<evidence type="ECO:0000313" key="11">
    <source>
        <dbReference type="Proteomes" id="UP000019140"/>
    </source>
</evidence>
<dbReference type="PANTHER" id="PTHR19136:SF81">
    <property type="entry name" value="MOLYBDENUM COFACTOR GUANYLYLTRANSFERASE"/>
    <property type="match status" value="1"/>
</dbReference>
<evidence type="ECO:0000259" key="9">
    <source>
        <dbReference type="Pfam" id="PF12804"/>
    </source>
</evidence>
<dbReference type="Proteomes" id="UP000019140">
    <property type="component" value="Unassembled WGS sequence"/>
</dbReference>
<evidence type="ECO:0000256" key="1">
    <source>
        <dbReference type="ARBA" id="ARBA00022490"/>
    </source>
</evidence>
<evidence type="ECO:0000256" key="8">
    <source>
        <dbReference type="HAMAP-Rule" id="MF_00316"/>
    </source>
</evidence>
<keyword evidence="7 8" id="KW-0501">Molybdenum cofactor biosynthesis</keyword>
<comment type="subcellular location">
    <subcellularLocation>
        <location evidence="8">Cytoplasm</location>
    </subcellularLocation>
</comment>
<sequence length="218" mass="23894">MTPIFIDTDLVEENAIVSATASREVTGVVLAGGESRRMGQNKALMQLGGERLVDRVVRTLAESCAELLMVTNSPEVYADAGIRMVGDVWPGKGSLGGIYSAIYYADTPYVLVVACDMPFLQAASLTYLIEQIGDHDVVMPDVLGEQQPLHAIYGRTCLEPIRRRLEADRLKIVGFLPDVRVRTVTAAELHPFDPELLAFQNLNTPEEFEAAEHHLRGG</sequence>
<evidence type="ECO:0000256" key="4">
    <source>
        <dbReference type="ARBA" id="ARBA00022741"/>
    </source>
</evidence>
<keyword evidence="2 8" id="KW-0808">Transferase</keyword>
<keyword evidence="1 8" id="KW-0963">Cytoplasm</keyword>
<comment type="cofactor">
    <cofactor evidence="8">
        <name>Mg(2+)</name>
        <dbReference type="ChEBI" id="CHEBI:18420"/>
    </cofactor>
</comment>
<evidence type="ECO:0000256" key="6">
    <source>
        <dbReference type="ARBA" id="ARBA00023134"/>
    </source>
</evidence>
<dbReference type="GO" id="GO:0061603">
    <property type="term" value="F:molybdenum cofactor guanylyltransferase activity"/>
    <property type="evidence" value="ECO:0007669"/>
    <property type="project" value="UniProtKB-EC"/>
</dbReference>
<feature type="binding site" evidence="8">
    <location>
        <position position="116"/>
    </location>
    <ligand>
        <name>Mg(2+)</name>
        <dbReference type="ChEBI" id="CHEBI:18420"/>
    </ligand>
</feature>
<dbReference type="PATRIC" id="fig|1429439.4.peg.7951"/>
<dbReference type="HAMAP" id="MF_00316">
    <property type="entry name" value="MobA"/>
    <property type="match status" value="1"/>
</dbReference>
<dbReference type="GO" id="GO:0005525">
    <property type="term" value="F:GTP binding"/>
    <property type="evidence" value="ECO:0007669"/>
    <property type="project" value="UniProtKB-UniRule"/>
</dbReference>
<keyword evidence="3 8" id="KW-0479">Metal-binding</keyword>
<dbReference type="GO" id="GO:0046872">
    <property type="term" value="F:metal ion binding"/>
    <property type="evidence" value="ECO:0007669"/>
    <property type="project" value="UniProtKB-KW"/>
</dbReference>
<keyword evidence="6 8" id="KW-0342">GTP-binding</keyword>
<dbReference type="Pfam" id="PF12804">
    <property type="entry name" value="NTP_transf_3"/>
    <property type="match status" value="1"/>
</dbReference>
<dbReference type="Gene3D" id="3.90.550.10">
    <property type="entry name" value="Spore Coat Polysaccharide Biosynthesis Protein SpsA, Chain A"/>
    <property type="match status" value="1"/>
</dbReference>
<dbReference type="InterPro" id="IPR025877">
    <property type="entry name" value="MobA-like_NTP_Trfase"/>
</dbReference>
<proteinExistence type="inferred from homology"/>
<organism evidence="10 11">
    <name type="scientific">Candidatus Entotheonella gemina</name>
    <dbReference type="NCBI Taxonomy" id="1429439"/>
    <lineage>
        <taxon>Bacteria</taxon>
        <taxon>Pseudomonadati</taxon>
        <taxon>Nitrospinota/Tectimicrobiota group</taxon>
        <taxon>Candidatus Tectimicrobiota</taxon>
        <taxon>Candidatus Entotheonellia</taxon>
        <taxon>Candidatus Entotheonellales</taxon>
        <taxon>Candidatus Entotheonellaceae</taxon>
        <taxon>Candidatus Entotheonella</taxon>
    </lineage>
</organism>
<reference evidence="10 11" key="1">
    <citation type="journal article" date="2014" name="Nature">
        <title>An environmental bacterial taxon with a large and distinct metabolic repertoire.</title>
        <authorList>
            <person name="Wilson M.C."/>
            <person name="Mori T."/>
            <person name="Ruckert C."/>
            <person name="Uria A.R."/>
            <person name="Helf M.J."/>
            <person name="Takada K."/>
            <person name="Gernert C."/>
            <person name="Steffens U.A."/>
            <person name="Heycke N."/>
            <person name="Schmitt S."/>
            <person name="Rinke C."/>
            <person name="Helfrich E.J."/>
            <person name="Brachmann A.O."/>
            <person name="Gurgui C."/>
            <person name="Wakimoto T."/>
            <person name="Kracht M."/>
            <person name="Crusemann M."/>
            <person name="Hentschel U."/>
            <person name="Abe I."/>
            <person name="Matsunaga S."/>
            <person name="Kalinowski J."/>
            <person name="Takeyama H."/>
            <person name="Piel J."/>
        </authorList>
    </citation>
    <scope>NUCLEOTIDE SEQUENCE [LARGE SCALE GENOMIC DNA]</scope>
    <source>
        <strain evidence="11">TSY2</strain>
    </source>
</reference>
<comment type="catalytic activity">
    <reaction evidence="8">
        <text>Mo-molybdopterin + GTP + H(+) = Mo-molybdopterin guanine dinucleotide + diphosphate</text>
        <dbReference type="Rhea" id="RHEA:34243"/>
        <dbReference type="ChEBI" id="CHEBI:15378"/>
        <dbReference type="ChEBI" id="CHEBI:33019"/>
        <dbReference type="ChEBI" id="CHEBI:37565"/>
        <dbReference type="ChEBI" id="CHEBI:71302"/>
        <dbReference type="ChEBI" id="CHEBI:71310"/>
        <dbReference type="EC" id="2.7.7.77"/>
    </reaction>
</comment>
<comment type="caution">
    <text evidence="10">The sequence shown here is derived from an EMBL/GenBank/DDBJ whole genome shotgun (WGS) entry which is preliminary data.</text>
</comment>
<dbReference type="PANTHER" id="PTHR19136">
    <property type="entry name" value="MOLYBDENUM COFACTOR GUANYLYLTRANSFERASE"/>
    <property type="match status" value="1"/>
</dbReference>
<dbReference type="InterPro" id="IPR029044">
    <property type="entry name" value="Nucleotide-diphossugar_trans"/>
</dbReference>
<dbReference type="CDD" id="cd02503">
    <property type="entry name" value="MobA"/>
    <property type="match status" value="1"/>
</dbReference>
<comment type="caution">
    <text evidence="8">Lacks conserved residue(s) required for the propagation of feature annotation.</text>
</comment>
<comment type="similarity">
    <text evidence="8">Belongs to the MobA family.</text>
</comment>
<feature type="binding site" evidence="8">
    <location>
        <position position="42"/>
    </location>
    <ligand>
        <name>GTP</name>
        <dbReference type="ChEBI" id="CHEBI:37565"/>
    </ligand>
</feature>
<evidence type="ECO:0000256" key="2">
    <source>
        <dbReference type="ARBA" id="ARBA00022679"/>
    </source>
</evidence>
<gene>
    <name evidence="8" type="primary">mobA</name>
    <name evidence="10" type="ORF">ETSY2_48015</name>
</gene>
<evidence type="ECO:0000313" key="10">
    <source>
        <dbReference type="EMBL" id="ETW95512.1"/>
    </source>
</evidence>
<comment type="domain">
    <text evidence="8">The N-terminal domain determines nucleotide recognition and specific binding, while the C-terminal domain determines the specific binding to the target protein.</text>
</comment>
<name>W4LBZ6_9BACT</name>
<evidence type="ECO:0000256" key="5">
    <source>
        <dbReference type="ARBA" id="ARBA00022842"/>
    </source>
</evidence>
<keyword evidence="4 8" id="KW-0547">Nucleotide-binding</keyword>
<dbReference type="InterPro" id="IPR013482">
    <property type="entry name" value="Molybde_CF_guanTrfase"/>
</dbReference>
<keyword evidence="5 8" id="KW-0460">Magnesium</keyword>
<comment type="function">
    <text evidence="8">Transfers a GMP moiety from GTP to Mo-molybdopterin (Mo-MPT) cofactor (Moco or molybdenum cofactor) to form Mo-molybdopterin guanine dinucleotide (Mo-MGD) cofactor.</text>
</comment>
<dbReference type="HOGENOM" id="CLU_055597_2_1_7"/>
<feature type="binding site" evidence="8">
    <location>
        <position position="116"/>
    </location>
    <ligand>
        <name>GTP</name>
        <dbReference type="ChEBI" id="CHEBI:37565"/>
    </ligand>
</feature>
<protein>
    <recommendedName>
        <fullName evidence="8">Probable molybdenum cofactor guanylyltransferase</fullName>
        <shortName evidence="8">MoCo guanylyltransferase</shortName>
        <ecNumber evidence="8">2.7.7.77</ecNumber>
    </recommendedName>
    <alternativeName>
        <fullName evidence="8">GTP:molybdopterin guanylyltransferase</fullName>
    </alternativeName>
    <alternativeName>
        <fullName evidence="8">Mo-MPT guanylyltransferase</fullName>
    </alternativeName>
    <alternativeName>
        <fullName evidence="8">Molybdopterin guanylyltransferase</fullName>
    </alternativeName>
    <alternativeName>
        <fullName evidence="8">Molybdopterin-guanine dinucleotide synthase</fullName>
        <shortName evidence="8">MGD synthase</shortName>
    </alternativeName>
</protein>
<feature type="binding site" evidence="8">
    <location>
        <begin position="30"/>
        <end position="32"/>
    </location>
    <ligand>
        <name>GTP</name>
        <dbReference type="ChEBI" id="CHEBI:37565"/>
    </ligand>
</feature>
<dbReference type="GO" id="GO:0006777">
    <property type="term" value="P:Mo-molybdopterin cofactor biosynthetic process"/>
    <property type="evidence" value="ECO:0007669"/>
    <property type="project" value="UniProtKB-KW"/>
</dbReference>
<dbReference type="EC" id="2.7.7.77" evidence="8"/>
<dbReference type="EMBL" id="AZHX01002306">
    <property type="protein sequence ID" value="ETW95512.1"/>
    <property type="molecule type" value="Genomic_DNA"/>
</dbReference>